<protein>
    <submittedName>
        <fullName evidence="2">Uncharacterized protein</fullName>
    </submittedName>
</protein>
<reference evidence="2" key="1">
    <citation type="submission" date="2011-01" db="EMBL/GenBank/DDBJ databases">
        <title>The Genome Sequence of Nematocida parisii strain ERTm3.</title>
        <authorList>
            <consortium name="The Broad Institute Genome Sequencing Platform"/>
            <consortium name="The Broad Institute Genome Sequencing Center for Infectious Disease"/>
            <person name="Cuomo C."/>
            <person name="Troemel E."/>
            <person name="Young S.K."/>
            <person name="Zeng Q."/>
            <person name="Gargeya S."/>
            <person name="Fitzgerald M."/>
            <person name="Haas B."/>
            <person name="Abouelleil A."/>
            <person name="Alvarado L."/>
            <person name="Arachchi H.M."/>
            <person name="Berlin A."/>
            <person name="Chapman S.B."/>
            <person name="Gearin G."/>
            <person name="Goldberg J."/>
            <person name="Griggs A."/>
            <person name="Gujja S."/>
            <person name="Hansen M."/>
            <person name="Heiman D."/>
            <person name="Howarth C."/>
            <person name="Larimer J."/>
            <person name="Lui A."/>
            <person name="MacDonald P.J.P."/>
            <person name="McCowen C."/>
            <person name="Montmayeur A."/>
            <person name="Murphy C."/>
            <person name="Neiman D."/>
            <person name="Pearson M."/>
            <person name="Priest M."/>
            <person name="Roberts A."/>
            <person name="Saif S."/>
            <person name="Shea T."/>
            <person name="Sisk P."/>
            <person name="Stolte C."/>
            <person name="Sykes S."/>
            <person name="Wortman J."/>
            <person name="Nusbaum C."/>
            <person name="Birren B."/>
        </authorList>
    </citation>
    <scope>NUCLEOTIDE SEQUENCE</scope>
    <source>
        <strain evidence="2">ERTm3</strain>
    </source>
</reference>
<feature type="region of interest" description="Disordered" evidence="1">
    <location>
        <begin position="85"/>
        <end position="105"/>
    </location>
</feature>
<accession>I3EIT9</accession>
<keyword evidence="3" id="KW-1185">Reference proteome</keyword>
<organism evidence="2 3">
    <name type="scientific">Nematocida parisii (strain ERTm3)</name>
    <name type="common">Nematode killer fungus</name>
    <dbReference type="NCBI Taxonomy" id="935791"/>
    <lineage>
        <taxon>Eukaryota</taxon>
        <taxon>Fungi</taxon>
        <taxon>Fungi incertae sedis</taxon>
        <taxon>Microsporidia</taxon>
        <taxon>Nematocida</taxon>
    </lineage>
</organism>
<evidence type="ECO:0000313" key="3">
    <source>
        <dbReference type="Proteomes" id="UP000002872"/>
    </source>
</evidence>
<feature type="non-terminal residue" evidence="2">
    <location>
        <position position="615"/>
    </location>
</feature>
<dbReference type="EMBL" id="GL870877">
    <property type="protein sequence ID" value="EIJ89136.1"/>
    <property type="molecule type" value="Genomic_DNA"/>
</dbReference>
<sequence length="615" mass="71724">MRIATKKIILTAIGANKLKAHISHETFENPYKTNASILYSYNNSYINPEGPLNQLYGYSVFSLGIIQNHRTKTAKEYRRALNYIQKKQKEESPTESIENPNPFYEDSGDVSNDFIDFIICTNKNRMSYNKIYCSLFPCKDKTHLIKNDSSGSFFMCLNAIDKIRRKNSEYLLAALLLISNGINIPLHFDENENRLTLIGSNKRAYLKINFGKPSKVYKSLLGVQSLEVYIKQLVEVIDFFKKYDYTSDGVMNAAVDNTFNWPVLQNNYMYTSEFVIQMYIYDYCRSASSYMNLIECIKELMVNCLEDGEDSNNSNILIHIKKTAIYNKLFVENYTESEKIYLKNFYNMLYTVNKIKPTIPYSDISQIPMTKKERLITNPQSSQNVRTAVIRKRNFETALLVLFSCFTYDCRSNCYKTSSLTAHRNNRCLHSFFNLEATILSKHPSNLHRMWVDRVLNTLIYNTTNYRKRKSSGVLSVLHAVSKISMCKKEIRKEIKKLKKEVNSEEPLNSTFYEKVRLYTENLFKLLSYNKEVSVKFSNIYKERVKNKVFDLVGEVGITYTYRNIISGVNLIVSPDRIDINIIKPYTKYTPSRKLTMHNLKDMCPYKDTLVSYIF</sequence>
<dbReference type="HOGENOM" id="CLU_411077_0_0_1"/>
<evidence type="ECO:0000256" key="1">
    <source>
        <dbReference type="SAM" id="MobiDB-lite"/>
    </source>
</evidence>
<gene>
    <name evidence="2" type="ORF">NEQG_00955</name>
</gene>
<dbReference type="Proteomes" id="UP000002872">
    <property type="component" value="Unassembled WGS sequence"/>
</dbReference>
<evidence type="ECO:0000313" key="2">
    <source>
        <dbReference type="EMBL" id="EIJ89136.1"/>
    </source>
</evidence>
<dbReference type="InParanoid" id="I3EIT9"/>
<dbReference type="OrthoDB" id="10292516at2759"/>
<dbReference type="AlphaFoldDB" id="I3EIT9"/>
<proteinExistence type="predicted"/>
<name>I3EIT9_NEMP3</name>
<dbReference type="VEuPathDB" id="MicrosporidiaDB:NEQG_00955"/>
<dbReference type="OMA" id="FVENYTE"/>